<evidence type="ECO:0008006" key="3">
    <source>
        <dbReference type="Google" id="ProtNLM"/>
    </source>
</evidence>
<dbReference type="SUPFAM" id="SSF54909">
    <property type="entry name" value="Dimeric alpha+beta barrel"/>
    <property type="match status" value="1"/>
</dbReference>
<evidence type="ECO:0000313" key="1">
    <source>
        <dbReference type="EMBL" id="EIJ36702.1"/>
    </source>
</evidence>
<dbReference type="OrthoDB" id="1494254at2"/>
<dbReference type="AlphaFoldDB" id="A0A656HKE3"/>
<protein>
    <recommendedName>
        <fullName evidence="3">Antibiotic biosynthesis monooxygenase</fullName>
    </recommendedName>
</protein>
<sequence length="60" mass="6478" precursor="true">MTAPTTNDLLDCPPGQECPVTVSVARKVKAGKEAAYEDWLHGVNAAAHRFQGHQGSNVFR</sequence>
<name>A0A656HKE3_THINJ</name>
<keyword evidence="2" id="KW-1185">Reference proteome</keyword>
<organism evidence="1 2">
    <name type="scientific">Thiothrix nivea (strain ATCC 35100 / DSM 5205 / JP2)</name>
    <dbReference type="NCBI Taxonomy" id="870187"/>
    <lineage>
        <taxon>Bacteria</taxon>
        <taxon>Pseudomonadati</taxon>
        <taxon>Pseudomonadota</taxon>
        <taxon>Gammaproteobacteria</taxon>
        <taxon>Thiotrichales</taxon>
        <taxon>Thiotrichaceae</taxon>
        <taxon>Thiothrix</taxon>
    </lineage>
</organism>
<dbReference type="RefSeq" id="WP_002710570.1">
    <property type="nucleotide sequence ID" value="NZ_JH651384.1"/>
</dbReference>
<gene>
    <name evidence="1" type="ORF">Thini_4213</name>
</gene>
<dbReference type="InterPro" id="IPR011008">
    <property type="entry name" value="Dimeric_a/b-barrel"/>
</dbReference>
<proteinExistence type="predicted"/>
<evidence type="ECO:0000313" key="2">
    <source>
        <dbReference type="Proteomes" id="UP000005317"/>
    </source>
</evidence>
<accession>A0A656HKE3</accession>
<dbReference type="EMBL" id="JH651384">
    <property type="protein sequence ID" value="EIJ36702.1"/>
    <property type="molecule type" value="Genomic_DNA"/>
</dbReference>
<dbReference type="Proteomes" id="UP000005317">
    <property type="component" value="Unassembled WGS sequence"/>
</dbReference>
<reference evidence="2" key="1">
    <citation type="journal article" date="2011" name="Stand. Genomic Sci.">
        <title>Genome sequence of the filamentous, gliding Thiothrix nivea neotype strain (JP2(T)).</title>
        <authorList>
            <person name="Lapidus A."/>
            <person name="Nolan M."/>
            <person name="Lucas S."/>
            <person name="Glavina Del Rio T."/>
            <person name="Tice H."/>
            <person name="Cheng J.F."/>
            <person name="Tapia R."/>
            <person name="Han C."/>
            <person name="Goodwin L."/>
            <person name="Pitluck S."/>
            <person name="Liolios K."/>
            <person name="Pagani I."/>
            <person name="Ivanova N."/>
            <person name="Huntemann M."/>
            <person name="Mavromatis K."/>
            <person name="Mikhailova N."/>
            <person name="Pati A."/>
            <person name="Chen A."/>
            <person name="Palaniappan K."/>
            <person name="Land M."/>
            <person name="Brambilla E.M."/>
            <person name="Rohde M."/>
            <person name="Abt B."/>
            <person name="Verbarg S."/>
            <person name="Goker M."/>
            <person name="Bristow J."/>
            <person name="Eisen J.A."/>
            <person name="Markowitz V."/>
            <person name="Hugenholtz P."/>
            <person name="Kyrpides N.C."/>
            <person name="Klenk H.P."/>
            <person name="Woyke T."/>
        </authorList>
    </citation>
    <scope>NUCLEOTIDE SEQUENCE [LARGE SCALE GENOMIC DNA]</scope>
    <source>
        <strain evidence="2">ATCC 35100 / DSM 5205 / JP2</strain>
    </source>
</reference>